<gene>
    <name evidence="3" type="ORF">SAMN05661093_11222</name>
</gene>
<feature type="compositionally biased region" description="Low complexity" evidence="1">
    <location>
        <begin position="455"/>
        <end position="466"/>
    </location>
</feature>
<dbReference type="OrthoDB" id="3694427at2"/>
<keyword evidence="2" id="KW-1133">Transmembrane helix</keyword>
<feature type="compositionally biased region" description="Basic and acidic residues" evidence="1">
    <location>
        <begin position="312"/>
        <end position="321"/>
    </location>
</feature>
<evidence type="ECO:0000256" key="1">
    <source>
        <dbReference type="SAM" id="MobiDB-lite"/>
    </source>
</evidence>
<sequence length="473" mass="52369">MTGPNEDTAIEQILFGLTGKGGIGPVTWSGGLRQQDVLDWDARLNRYNRLSPTYIRSEQWMPDEAFSYFEYPDGSAALLARFRSGEVGRNNSHALIGRAQALAPYALYLSEWDGWRREHAGQQLLPARRDKWSHLVTRWQDTALLNAGHYRAALMNLVRAVLATHSAYFAVLNHPDPLPLLTLARGVLGPVLPEFTWTFSTYEVSDTSSEASPQIPGAPRFWCVRSRPDSGVTERQRVEVDEPINDDQYAALAMELVDAYLKDPSQFEADVTHRLSHSRGHEARVADLLNNGTRTVWSQPAYRGEPPMQEQRVPRPSHDPQPRQPNPEPWTASATGSGLYGNYSNPQPAPPVGENRGRRGAMRPAGSLDVHGILDLLGTDDLPVAARQSYVGELRKLWDDDHGHDVNVGRVLRRFEARQRLQGVALAVAVLVSVLTAFLTWVFWPAPVSPPPPQGVTVTVTPPVRTEGGGGGR</sequence>
<dbReference type="RefSeq" id="WP_084435097.1">
    <property type="nucleotide sequence ID" value="NZ_FWXV01000031.1"/>
</dbReference>
<keyword evidence="4" id="KW-1185">Reference proteome</keyword>
<dbReference type="Proteomes" id="UP000192674">
    <property type="component" value="Unassembled WGS sequence"/>
</dbReference>
<feature type="region of interest" description="Disordered" evidence="1">
    <location>
        <begin position="297"/>
        <end position="364"/>
    </location>
</feature>
<evidence type="ECO:0000313" key="3">
    <source>
        <dbReference type="EMBL" id="SMD27612.1"/>
    </source>
</evidence>
<feature type="region of interest" description="Disordered" evidence="1">
    <location>
        <begin position="452"/>
        <end position="473"/>
    </location>
</feature>
<feature type="transmembrane region" description="Helical" evidence="2">
    <location>
        <begin position="423"/>
        <end position="444"/>
    </location>
</feature>
<dbReference type="AlphaFoldDB" id="A0A1W2G0U3"/>
<dbReference type="EMBL" id="FWXV01000031">
    <property type="protein sequence ID" value="SMD27612.1"/>
    <property type="molecule type" value="Genomic_DNA"/>
</dbReference>
<keyword evidence="2" id="KW-0472">Membrane</keyword>
<accession>A0A1W2G0U3</accession>
<keyword evidence="2" id="KW-0812">Transmembrane</keyword>
<name>A0A1W2G0U3_KIBAR</name>
<evidence type="ECO:0000256" key="2">
    <source>
        <dbReference type="SAM" id="Phobius"/>
    </source>
</evidence>
<feature type="compositionally biased region" description="Polar residues" evidence="1">
    <location>
        <begin position="332"/>
        <end position="346"/>
    </location>
</feature>
<proteinExistence type="predicted"/>
<organism evidence="3 4">
    <name type="scientific">Kibdelosporangium aridum</name>
    <dbReference type="NCBI Taxonomy" id="2030"/>
    <lineage>
        <taxon>Bacteria</taxon>
        <taxon>Bacillati</taxon>
        <taxon>Actinomycetota</taxon>
        <taxon>Actinomycetes</taxon>
        <taxon>Pseudonocardiales</taxon>
        <taxon>Pseudonocardiaceae</taxon>
        <taxon>Kibdelosporangium</taxon>
    </lineage>
</organism>
<evidence type="ECO:0000313" key="4">
    <source>
        <dbReference type="Proteomes" id="UP000192674"/>
    </source>
</evidence>
<reference evidence="3 4" key="1">
    <citation type="submission" date="2017-04" db="EMBL/GenBank/DDBJ databases">
        <authorList>
            <person name="Afonso C.L."/>
            <person name="Miller P.J."/>
            <person name="Scott M.A."/>
            <person name="Spackman E."/>
            <person name="Goraichik I."/>
            <person name="Dimitrov K.M."/>
            <person name="Suarez D.L."/>
            <person name="Swayne D.E."/>
        </authorList>
    </citation>
    <scope>NUCLEOTIDE SEQUENCE [LARGE SCALE GENOMIC DNA]</scope>
    <source>
        <strain evidence="3 4">DSM 43828</strain>
    </source>
</reference>
<protein>
    <submittedName>
        <fullName evidence="3">Uncharacterized protein</fullName>
    </submittedName>
</protein>